<dbReference type="InterPro" id="IPR016040">
    <property type="entry name" value="NAD(P)-bd_dom"/>
</dbReference>
<keyword evidence="3" id="KW-1185">Reference proteome</keyword>
<dbReference type="GeneID" id="63726019"/>
<accession>A0A1L9PUX5</accession>
<dbReference type="EMBL" id="KV878132">
    <property type="protein sequence ID" value="OJJ05232.1"/>
    <property type="molecule type" value="Genomic_DNA"/>
</dbReference>
<dbReference type="GO" id="GO:0005737">
    <property type="term" value="C:cytoplasm"/>
    <property type="evidence" value="ECO:0007669"/>
    <property type="project" value="TreeGrafter"/>
</dbReference>
<dbReference type="PANTHER" id="PTHR48079:SF8">
    <property type="entry name" value="NAD(P)-BINDING DOMAIN-CONTAINING PROTEIN"/>
    <property type="match status" value="1"/>
</dbReference>
<name>A0A1L9PUX5_ASPVE</name>
<dbReference type="InterPro" id="IPR036291">
    <property type="entry name" value="NAD(P)-bd_dom_sf"/>
</dbReference>
<dbReference type="PANTHER" id="PTHR48079">
    <property type="entry name" value="PROTEIN YEEZ"/>
    <property type="match status" value="1"/>
</dbReference>
<dbReference type="InterPro" id="IPR051783">
    <property type="entry name" value="NAD(P)-dependent_oxidoreduct"/>
</dbReference>
<feature type="domain" description="NAD(P)-binding" evidence="1">
    <location>
        <begin position="8"/>
        <end position="109"/>
    </location>
</feature>
<dbReference type="OrthoDB" id="2130169at2759"/>
<sequence length="332" mass="35951">MPKIFLTGATGYIGGQVLHTLSTTHPDYEVAALVRDETKAAAVTKAYPKTRIVLGDLDQVDLIETEAKKANVVVHAASNKHLESVKAISRAFEGRQDAYYIQVTGASVLAGPEIDSNTYGEPSDKIFDDLDNIGDLRKIIRDYRNRRVVDNFILDLGDNGPKTAIIFPPIIFGRGEGPVNRRSVQVPAISRATLKQKSGLYLGKGLSRWGAIHIADLGQLFVRLVEAGITSSAAAVWNENGLFFAENGFEAFKDIGEQVAKAAHNFGYIPSSEAHSISLEDSNSVINGGAVFLGSNGQGRALRSRKLLGWEPTKGKLEQYIQETVADEAALL</sequence>
<dbReference type="Pfam" id="PF13460">
    <property type="entry name" value="NAD_binding_10"/>
    <property type="match status" value="1"/>
</dbReference>
<evidence type="ECO:0000259" key="1">
    <source>
        <dbReference type="Pfam" id="PF13460"/>
    </source>
</evidence>
<dbReference type="AlphaFoldDB" id="A0A1L9PUX5"/>
<dbReference type="Gene3D" id="3.40.50.720">
    <property type="entry name" value="NAD(P)-binding Rossmann-like Domain"/>
    <property type="match status" value="2"/>
</dbReference>
<proteinExistence type="predicted"/>
<evidence type="ECO:0000313" key="2">
    <source>
        <dbReference type="EMBL" id="OJJ05232.1"/>
    </source>
</evidence>
<dbReference type="GO" id="GO:0004029">
    <property type="term" value="F:aldehyde dehydrogenase (NAD+) activity"/>
    <property type="evidence" value="ECO:0007669"/>
    <property type="project" value="TreeGrafter"/>
</dbReference>
<gene>
    <name evidence="2" type="ORF">ASPVEDRAFT_31627</name>
</gene>
<dbReference type="SUPFAM" id="SSF51735">
    <property type="entry name" value="NAD(P)-binding Rossmann-fold domains"/>
    <property type="match status" value="1"/>
</dbReference>
<dbReference type="STRING" id="1036611.A0A1L9PUX5"/>
<reference evidence="3" key="1">
    <citation type="journal article" date="2017" name="Genome Biol.">
        <title>Comparative genomics reveals high biological diversity and specific adaptations in the industrially and medically important fungal genus Aspergillus.</title>
        <authorList>
            <person name="de Vries R.P."/>
            <person name="Riley R."/>
            <person name="Wiebenga A."/>
            <person name="Aguilar-Osorio G."/>
            <person name="Amillis S."/>
            <person name="Uchima C.A."/>
            <person name="Anderluh G."/>
            <person name="Asadollahi M."/>
            <person name="Askin M."/>
            <person name="Barry K."/>
            <person name="Battaglia E."/>
            <person name="Bayram O."/>
            <person name="Benocci T."/>
            <person name="Braus-Stromeyer S.A."/>
            <person name="Caldana C."/>
            <person name="Canovas D."/>
            <person name="Cerqueira G.C."/>
            <person name="Chen F."/>
            <person name="Chen W."/>
            <person name="Choi C."/>
            <person name="Clum A."/>
            <person name="Dos Santos R.A."/>
            <person name="Damasio A.R."/>
            <person name="Diallinas G."/>
            <person name="Emri T."/>
            <person name="Fekete E."/>
            <person name="Flipphi M."/>
            <person name="Freyberg S."/>
            <person name="Gallo A."/>
            <person name="Gournas C."/>
            <person name="Habgood R."/>
            <person name="Hainaut M."/>
            <person name="Harispe M.L."/>
            <person name="Henrissat B."/>
            <person name="Hilden K.S."/>
            <person name="Hope R."/>
            <person name="Hossain A."/>
            <person name="Karabika E."/>
            <person name="Karaffa L."/>
            <person name="Karanyi Z."/>
            <person name="Krasevec N."/>
            <person name="Kuo A."/>
            <person name="Kusch H."/>
            <person name="LaButti K."/>
            <person name="Lagendijk E.L."/>
            <person name="Lapidus A."/>
            <person name="Levasseur A."/>
            <person name="Lindquist E."/>
            <person name="Lipzen A."/>
            <person name="Logrieco A.F."/>
            <person name="MacCabe A."/>
            <person name="Maekelae M.R."/>
            <person name="Malavazi I."/>
            <person name="Melin P."/>
            <person name="Meyer V."/>
            <person name="Mielnichuk N."/>
            <person name="Miskei M."/>
            <person name="Molnar A.P."/>
            <person name="Mule G."/>
            <person name="Ngan C.Y."/>
            <person name="Orejas M."/>
            <person name="Orosz E."/>
            <person name="Ouedraogo J.P."/>
            <person name="Overkamp K.M."/>
            <person name="Park H.-S."/>
            <person name="Perrone G."/>
            <person name="Piumi F."/>
            <person name="Punt P.J."/>
            <person name="Ram A.F."/>
            <person name="Ramon A."/>
            <person name="Rauscher S."/>
            <person name="Record E."/>
            <person name="Riano-Pachon D.M."/>
            <person name="Robert V."/>
            <person name="Roehrig J."/>
            <person name="Ruller R."/>
            <person name="Salamov A."/>
            <person name="Salih N.S."/>
            <person name="Samson R.A."/>
            <person name="Sandor E."/>
            <person name="Sanguinetti M."/>
            <person name="Schuetze T."/>
            <person name="Sepcic K."/>
            <person name="Shelest E."/>
            <person name="Sherlock G."/>
            <person name="Sophianopoulou V."/>
            <person name="Squina F.M."/>
            <person name="Sun H."/>
            <person name="Susca A."/>
            <person name="Todd R.B."/>
            <person name="Tsang A."/>
            <person name="Unkles S.E."/>
            <person name="van de Wiele N."/>
            <person name="van Rossen-Uffink D."/>
            <person name="Oliveira J.V."/>
            <person name="Vesth T.C."/>
            <person name="Visser J."/>
            <person name="Yu J.-H."/>
            <person name="Zhou M."/>
            <person name="Andersen M.R."/>
            <person name="Archer D.B."/>
            <person name="Baker S.E."/>
            <person name="Benoit I."/>
            <person name="Brakhage A.A."/>
            <person name="Braus G.H."/>
            <person name="Fischer R."/>
            <person name="Frisvad J.C."/>
            <person name="Goldman G.H."/>
            <person name="Houbraken J."/>
            <person name="Oakley B."/>
            <person name="Pocsi I."/>
            <person name="Scazzocchio C."/>
            <person name="Seiboth B."/>
            <person name="vanKuyk P.A."/>
            <person name="Wortman J."/>
            <person name="Dyer P.S."/>
            <person name="Grigoriev I.V."/>
        </authorList>
    </citation>
    <scope>NUCLEOTIDE SEQUENCE [LARGE SCALE GENOMIC DNA]</scope>
    <source>
        <strain evidence="3">CBS 583.65</strain>
    </source>
</reference>
<evidence type="ECO:0000313" key="3">
    <source>
        <dbReference type="Proteomes" id="UP000184073"/>
    </source>
</evidence>
<dbReference type="VEuPathDB" id="FungiDB:ASPVEDRAFT_31627"/>
<organism evidence="2 3">
    <name type="scientific">Aspergillus versicolor CBS 583.65</name>
    <dbReference type="NCBI Taxonomy" id="1036611"/>
    <lineage>
        <taxon>Eukaryota</taxon>
        <taxon>Fungi</taxon>
        <taxon>Dikarya</taxon>
        <taxon>Ascomycota</taxon>
        <taxon>Pezizomycotina</taxon>
        <taxon>Eurotiomycetes</taxon>
        <taxon>Eurotiomycetidae</taxon>
        <taxon>Eurotiales</taxon>
        <taxon>Aspergillaceae</taxon>
        <taxon>Aspergillus</taxon>
        <taxon>Aspergillus subgen. Nidulantes</taxon>
    </lineage>
</organism>
<dbReference type="Proteomes" id="UP000184073">
    <property type="component" value="Unassembled WGS sequence"/>
</dbReference>
<protein>
    <recommendedName>
        <fullName evidence="1">NAD(P)-binding domain-containing protein</fullName>
    </recommendedName>
</protein>
<dbReference type="RefSeq" id="XP_040670994.1">
    <property type="nucleotide sequence ID" value="XM_040810508.1"/>
</dbReference>